<protein>
    <submittedName>
        <fullName evidence="1">Uncharacterized protein</fullName>
    </submittedName>
</protein>
<organism evidence="1 2">
    <name type="scientific">Gossypium harknessii</name>
    <dbReference type="NCBI Taxonomy" id="34285"/>
    <lineage>
        <taxon>Eukaryota</taxon>
        <taxon>Viridiplantae</taxon>
        <taxon>Streptophyta</taxon>
        <taxon>Embryophyta</taxon>
        <taxon>Tracheophyta</taxon>
        <taxon>Spermatophyta</taxon>
        <taxon>Magnoliopsida</taxon>
        <taxon>eudicotyledons</taxon>
        <taxon>Gunneridae</taxon>
        <taxon>Pentapetalae</taxon>
        <taxon>rosids</taxon>
        <taxon>malvids</taxon>
        <taxon>Malvales</taxon>
        <taxon>Malvaceae</taxon>
        <taxon>Malvoideae</taxon>
        <taxon>Gossypium</taxon>
    </lineage>
</organism>
<gene>
    <name evidence="1" type="ORF">Gohar_013350</name>
</gene>
<keyword evidence="2" id="KW-1185">Reference proteome</keyword>
<dbReference type="OrthoDB" id="1739308at2759"/>
<reference evidence="1 2" key="1">
    <citation type="journal article" date="2019" name="Genome Biol. Evol.">
        <title>Insights into the evolution of the New World diploid cottons (Gossypium, subgenus Houzingenia) based on genome sequencing.</title>
        <authorList>
            <person name="Grover C.E."/>
            <person name="Arick M.A. 2nd"/>
            <person name="Thrash A."/>
            <person name="Conover J.L."/>
            <person name="Sanders W.S."/>
            <person name="Peterson D.G."/>
            <person name="Frelichowski J.E."/>
            <person name="Scheffler J.A."/>
            <person name="Scheffler B.E."/>
            <person name="Wendel J.F."/>
        </authorList>
    </citation>
    <scope>NUCLEOTIDE SEQUENCE [LARGE SCALE GENOMIC DNA]</scope>
    <source>
        <strain evidence="1">0</strain>
        <tissue evidence="1">Leaf</tissue>
    </source>
</reference>
<dbReference type="Proteomes" id="UP000593560">
    <property type="component" value="Unassembled WGS sequence"/>
</dbReference>
<evidence type="ECO:0000313" key="1">
    <source>
        <dbReference type="EMBL" id="MBA0803102.1"/>
    </source>
</evidence>
<accession>A0A7J9GZZ8</accession>
<name>A0A7J9GZZ8_9ROSI</name>
<sequence>MTQAGSLWVAWVDANVSKGKSLMSLQLSAGSSWNWRKLLKLRVSLDGRLGAV</sequence>
<comment type="caution">
    <text evidence="1">The sequence shown here is derived from an EMBL/GenBank/DDBJ whole genome shotgun (WGS) entry which is preliminary data.</text>
</comment>
<evidence type="ECO:0000313" key="2">
    <source>
        <dbReference type="Proteomes" id="UP000593560"/>
    </source>
</evidence>
<feature type="non-terminal residue" evidence="1">
    <location>
        <position position="52"/>
    </location>
</feature>
<dbReference type="AlphaFoldDB" id="A0A7J9GZZ8"/>
<dbReference type="EMBL" id="JABFAD010000007">
    <property type="protein sequence ID" value="MBA0803102.1"/>
    <property type="molecule type" value="Genomic_DNA"/>
</dbReference>
<proteinExistence type="predicted"/>